<feature type="compositionally biased region" description="Polar residues" evidence="1">
    <location>
        <begin position="162"/>
        <end position="174"/>
    </location>
</feature>
<feature type="region of interest" description="Disordered" evidence="1">
    <location>
        <begin position="129"/>
        <end position="175"/>
    </location>
</feature>
<dbReference type="Pfam" id="PF07481">
    <property type="entry name" value="DUF1521"/>
    <property type="match status" value="1"/>
</dbReference>
<dbReference type="OrthoDB" id="5971591at2"/>
<accession>Q141X6</accession>
<reference evidence="3 4" key="1">
    <citation type="journal article" date="2006" name="Proc. Natl. Acad. Sci. U.S.A.">
        <title>Burkholderia xenovorans LB400 harbors a multi-replicon, 9.73-Mbp genome shaped for versatility.</title>
        <authorList>
            <person name="Chain P.S."/>
            <person name="Denef V.J."/>
            <person name="Konstantinidis K.T."/>
            <person name="Vergez L.M."/>
            <person name="Agullo L."/>
            <person name="Reyes V.L."/>
            <person name="Hauser L."/>
            <person name="Cordova M."/>
            <person name="Gomez L."/>
            <person name="Gonzalez M."/>
            <person name="Land M."/>
            <person name="Lao V."/>
            <person name="Larimer F."/>
            <person name="LiPuma J.J."/>
            <person name="Mahenthiralingam E."/>
            <person name="Malfatti S.A."/>
            <person name="Marx C.J."/>
            <person name="Parnell J.J."/>
            <person name="Ramette A."/>
            <person name="Richardson P."/>
            <person name="Seeger M."/>
            <person name="Smith D."/>
            <person name="Spilker T."/>
            <person name="Sul W.J."/>
            <person name="Tsoi T.V."/>
            <person name="Ulrich L.E."/>
            <person name="Zhulin I.B."/>
            <person name="Tiedje J.M."/>
        </authorList>
    </citation>
    <scope>NUCLEOTIDE SEQUENCE [LARGE SCALE GENOMIC DNA]</scope>
    <source>
        <strain evidence="3 4">LB400</strain>
    </source>
</reference>
<dbReference type="RefSeq" id="WP_011487577.1">
    <property type="nucleotide sequence ID" value="NC_007951.1"/>
</dbReference>
<dbReference type="Proteomes" id="UP000001817">
    <property type="component" value="Chromosome 1"/>
</dbReference>
<feature type="compositionally biased region" description="Basic and acidic residues" evidence="1">
    <location>
        <begin position="300"/>
        <end position="318"/>
    </location>
</feature>
<feature type="region of interest" description="Disordered" evidence="1">
    <location>
        <begin position="295"/>
        <end position="318"/>
    </location>
</feature>
<feature type="domain" description="DUF1521" evidence="2">
    <location>
        <begin position="185"/>
        <end position="280"/>
    </location>
</feature>
<dbReference type="PATRIC" id="fig|266265.5.peg.1366"/>
<name>Q141X6_PARXL</name>
<evidence type="ECO:0000256" key="1">
    <source>
        <dbReference type="SAM" id="MobiDB-lite"/>
    </source>
</evidence>
<dbReference type="EMBL" id="CP000270">
    <property type="protein sequence ID" value="ABE29863.1"/>
    <property type="molecule type" value="Genomic_DNA"/>
</dbReference>
<gene>
    <name evidence="3" type="ORF">Bxe_A3116</name>
</gene>
<protein>
    <recommendedName>
        <fullName evidence="2">DUF1521 domain-containing protein</fullName>
    </recommendedName>
</protein>
<keyword evidence="4" id="KW-1185">Reference proteome</keyword>
<dbReference type="InterPro" id="IPR011086">
    <property type="entry name" value="DUF1521"/>
</dbReference>
<dbReference type="KEGG" id="bxb:DR64_805"/>
<dbReference type="eggNOG" id="ENOG5033MSF">
    <property type="taxonomic scope" value="Bacteria"/>
</dbReference>
<organism evidence="3 4">
    <name type="scientific">Paraburkholderia xenovorans (strain LB400)</name>
    <dbReference type="NCBI Taxonomy" id="266265"/>
    <lineage>
        <taxon>Bacteria</taxon>
        <taxon>Pseudomonadati</taxon>
        <taxon>Pseudomonadota</taxon>
        <taxon>Betaproteobacteria</taxon>
        <taxon>Burkholderiales</taxon>
        <taxon>Burkholderiaceae</taxon>
        <taxon>Paraburkholderia</taxon>
    </lineage>
</organism>
<proteinExistence type="predicted"/>
<evidence type="ECO:0000259" key="2">
    <source>
        <dbReference type="Pfam" id="PF07481"/>
    </source>
</evidence>
<dbReference type="KEGG" id="bxe:Bxe_A3116"/>
<dbReference type="AlphaFoldDB" id="Q141X6"/>
<feature type="compositionally biased region" description="Polar residues" evidence="1">
    <location>
        <begin position="129"/>
        <end position="138"/>
    </location>
</feature>
<evidence type="ECO:0000313" key="3">
    <source>
        <dbReference type="EMBL" id="ABE29863.1"/>
    </source>
</evidence>
<sequence>MQAAMQTNQFFALQANTNVHSHGAMQSQPLRASAYGARGPSPQMSNMMGGFSKSSFAMSSHSSANGANTNIYSYGAMQSQSSRAGAYGARNPFAQTSNMGGGFSKSSFAMSSHSSANGSNSSFFAQATSVSRGRSASQPPGFRDRHNDSFGGCDNATGGSHVDNSSQVQATGFNGTKGKLETPLFNIDFNKSDSAITLTNKQTGATTTLRGDPHYNNQGTFTGALDFKIPGGHIVVDTKAAKNDPKVSYADKLTLTLGGKQWEAAHISQDDSAPLTLQKGNATVAPHGYELVLGQGGKFVDPKTGKEPTQKDFDRNKA</sequence>
<evidence type="ECO:0000313" key="4">
    <source>
        <dbReference type="Proteomes" id="UP000001817"/>
    </source>
</evidence>